<organism evidence="2 3">
    <name type="scientific">Zobellella taiwanensis</name>
    <dbReference type="NCBI Taxonomy" id="347535"/>
    <lineage>
        <taxon>Bacteria</taxon>
        <taxon>Pseudomonadati</taxon>
        <taxon>Pseudomonadota</taxon>
        <taxon>Gammaproteobacteria</taxon>
        <taxon>Aeromonadales</taxon>
        <taxon>Aeromonadaceae</taxon>
        <taxon>Zobellella</taxon>
    </lineage>
</organism>
<evidence type="ECO:0000259" key="1">
    <source>
        <dbReference type="Pfam" id="PF00535"/>
    </source>
</evidence>
<dbReference type="Proteomes" id="UP000242181">
    <property type="component" value="Unassembled WGS sequence"/>
</dbReference>
<dbReference type="Pfam" id="PF00535">
    <property type="entry name" value="Glycos_transf_2"/>
    <property type="match status" value="1"/>
</dbReference>
<gene>
    <name evidence="2" type="ORF">C7I36_00615</name>
</gene>
<dbReference type="AlphaFoldDB" id="A0A2P7RDU3"/>
<keyword evidence="3" id="KW-1185">Reference proteome</keyword>
<comment type="caution">
    <text evidence="2">The sequence shown here is derived from an EMBL/GenBank/DDBJ whole genome shotgun (WGS) entry which is preliminary data.</text>
</comment>
<keyword evidence="2" id="KW-0808">Transferase</keyword>
<dbReference type="Gene3D" id="3.40.50.2000">
    <property type="entry name" value="Glycogen Phosphorylase B"/>
    <property type="match status" value="1"/>
</dbReference>
<protein>
    <submittedName>
        <fullName evidence="2">Glycosyl transferase</fullName>
    </submittedName>
</protein>
<reference evidence="2 3" key="1">
    <citation type="submission" date="2018-03" db="EMBL/GenBank/DDBJ databases">
        <title>The draft genome of Zobellella taiwanensis JCM 13381.</title>
        <authorList>
            <person name="Liu L."/>
            <person name="Li L."/>
            <person name="Wang T."/>
            <person name="Zhang X."/>
            <person name="Liang L."/>
        </authorList>
    </citation>
    <scope>NUCLEOTIDE SEQUENCE [LARGE SCALE GENOMIC DNA]</scope>
    <source>
        <strain evidence="2 3">JCM 13381</strain>
    </source>
</reference>
<dbReference type="InterPro" id="IPR029044">
    <property type="entry name" value="Nucleotide-diphossugar_trans"/>
</dbReference>
<dbReference type="CDD" id="cd00761">
    <property type="entry name" value="Glyco_tranf_GTA_type"/>
    <property type="match status" value="1"/>
</dbReference>
<accession>A0A2P7RDU3</accession>
<dbReference type="SUPFAM" id="SSF53756">
    <property type="entry name" value="UDP-Glycosyltransferase/glycogen phosphorylase"/>
    <property type="match status" value="1"/>
</dbReference>
<proteinExistence type="predicted"/>
<sequence>MIAVSIIVPCFNAYSKIGRCLASLRSIDFPSDDYEVIFVDDKSTDGTYEMLKAECETVKNWSVTQLQNNSGSPSRPRNEGVKLAKGEYVFYLDCDDEILPTTLKAYYNHAAKSDACVVRGPLLADDGKRKILMNTIPEWSSRFSKKERVSKIIEKQSTTPPQLVRTQLVVSKRIEWPEKIKMGEDTLFLVDVLCNAENIEYLDEPCYIYNKRPALTLSTTQAYGDKELSDHITVWSLVQSKLGEVGVDYSKTRLFVGLSTSLKSLIHKNKNDIKNETFSRFSSFLKEHEAVINDYKLSERLKEIVISALKKDFKEFKNLCRPRLLVAGHDLKFITPAETALSEHFDIRYDKWESHTGHNEKQSKELLGWAEVIWCEWMLGNSLWYSNNKKGNQKLVIRMHRQELGTVYAEKIDFNNVDVVFTVSTLFFERVIERFPNIPRRKVRVLPNYVDVDAYGKEWHDDRLFTLGMIGILPSKKNFHLALEALRTLKKKDSRYKLIVYGKKPEDLPWLTKNKEEMAYFERCNSYISENVLDDSVRFRGHCDIKKALAHDRVGFVLSLSESVQELPGFESFHLAVADGFASGGVSLIKKWAGCEYIFPGTVIFESTSGLVEAILDFSADKDRFKTLSYSGVSFLKENYALTEFVKNIKSEVSAL</sequence>
<feature type="domain" description="Glycosyltransferase 2-like" evidence="1">
    <location>
        <begin position="5"/>
        <end position="148"/>
    </location>
</feature>
<dbReference type="OrthoDB" id="8756565at2"/>
<dbReference type="PANTHER" id="PTHR22916">
    <property type="entry name" value="GLYCOSYLTRANSFERASE"/>
    <property type="match status" value="1"/>
</dbReference>
<dbReference type="SUPFAM" id="SSF53448">
    <property type="entry name" value="Nucleotide-diphospho-sugar transferases"/>
    <property type="match status" value="1"/>
</dbReference>
<evidence type="ECO:0000313" key="3">
    <source>
        <dbReference type="Proteomes" id="UP000242181"/>
    </source>
</evidence>
<dbReference type="PANTHER" id="PTHR22916:SF3">
    <property type="entry name" value="UDP-GLCNAC:BETAGAL BETA-1,3-N-ACETYLGLUCOSAMINYLTRANSFERASE-LIKE PROTEIN 1"/>
    <property type="match status" value="1"/>
</dbReference>
<name>A0A2P7RDU3_9GAMM</name>
<dbReference type="GO" id="GO:0016758">
    <property type="term" value="F:hexosyltransferase activity"/>
    <property type="evidence" value="ECO:0007669"/>
    <property type="project" value="UniProtKB-ARBA"/>
</dbReference>
<evidence type="ECO:0000313" key="2">
    <source>
        <dbReference type="EMBL" id="PSJ48360.1"/>
    </source>
</evidence>
<dbReference type="EMBL" id="PXYH01000001">
    <property type="protein sequence ID" value="PSJ48360.1"/>
    <property type="molecule type" value="Genomic_DNA"/>
</dbReference>
<dbReference type="InterPro" id="IPR001173">
    <property type="entry name" value="Glyco_trans_2-like"/>
</dbReference>
<dbReference type="Gene3D" id="3.90.550.10">
    <property type="entry name" value="Spore Coat Polysaccharide Biosynthesis Protein SpsA, Chain A"/>
    <property type="match status" value="1"/>
</dbReference>